<dbReference type="Proteomes" id="UP000828390">
    <property type="component" value="Unassembled WGS sequence"/>
</dbReference>
<sequence length="60" mass="6617">MYGYITEHHGIQPGVTGLSMVCMGISQSIVGYSLESQGSLGYAWVYHRSLWDTALSHRAL</sequence>
<comment type="caution">
    <text evidence="1">The sequence shown here is derived from an EMBL/GenBank/DDBJ whole genome shotgun (WGS) entry which is preliminary data.</text>
</comment>
<reference evidence="1" key="1">
    <citation type="journal article" date="2019" name="bioRxiv">
        <title>The Genome of the Zebra Mussel, Dreissena polymorpha: A Resource for Invasive Species Research.</title>
        <authorList>
            <person name="McCartney M.A."/>
            <person name="Auch B."/>
            <person name="Kono T."/>
            <person name="Mallez S."/>
            <person name="Zhang Y."/>
            <person name="Obille A."/>
            <person name="Becker A."/>
            <person name="Abrahante J.E."/>
            <person name="Garbe J."/>
            <person name="Badalamenti J.P."/>
            <person name="Herman A."/>
            <person name="Mangelson H."/>
            <person name="Liachko I."/>
            <person name="Sullivan S."/>
            <person name="Sone E.D."/>
            <person name="Koren S."/>
            <person name="Silverstein K.A.T."/>
            <person name="Beckman K.B."/>
            <person name="Gohl D.M."/>
        </authorList>
    </citation>
    <scope>NUCLEOTIDE SEQUENCE</scope>
    <source>
        <strain evidence="1">Duluth1</strain>
        <tissue evidence="1">Whole animal</tissue>
    </source>
</reference>
<organism evidence="1 2">
    <name type="scientific">Dreissena polymorpha</name>
    <name type="common">Zebra mussel</name>
    <name type="synonym">Mytilus polymorpha</name>
    <dbReference type="NCBI Taxonomy" id="45954"/>
    <lineage>
        <taxon>Eukaryota</taxon>
        <taxon>Metazoa</taxon>
        <taxon>Spiralia</taxon>
        <taxon>Lophotrochozoa</taxon>
        <taxon>Mollusca</taxon>
        <taxon>Bivalvia</taxon>
        <taxon>Autobranchia</taxon>
        <taxon>Heteroconchia</taxon>
        <taxon>Euheterodonta</taxon>
        <taxon>Imparidentia</taxon>
        <taxon>Neoheterodontei</taxon>
        <taxon>Myida</taxon>
        <taxon>Dreissenoidea</taxon>
        <taxon>Dreissenidae</taxon>
        <taxon>Dreissena</taxon>
    </lineage>
</organism>
<evidence type="ECO:0000313" key="1">
    <source>
        <dbReference type="EMBL" id="KAH3718719.1"/>
    </source>
</evidence>
<protein>
    <submittedName>
        <fullName evidence="1">Uncharacterized protein</fullName>
    </submittedName>
</protein>
<name>A0A9D4C7V2_DREPO</name>
<accession>A0A9D4C7V2</accession>
<keyword evidence="2" id="KW-1185">Reference proteome</keyword>
<dbReference type="EMBL" id="JAIWYP010000013">
    <property type="protein sequence ID" value="KAH3718719.1"/>
    <property type="molecule type" value="Genomic_DNA"/>
</dbReference>
<proteinExistence type="predicted"/>
<dbReference type="AlphaFoldDB" id="A0A9D4C7V2"/>
<gene>
    <name evidence="1" type="ORF">DPMN_061525</name>
</gene>
<reference evidence="1" key="2">
    <citation type="submission" date="2020-11" db="EMBL/GenBank/DDBJ databases">
        <authorList>
            <person name="McCartney M.A."/>
            <person name="Auch B."/>
            <person name="Kono T."/>
            <person name="Mallez S."/>
            <person name="Becker A."/>
            <person name="Gohl D.M."/>
            <person name="Silverstein K.A.T."/>
            <person name="Koren S."/>
            <person name="Bechman K.B."/>
            <person name="Herman A."/>
            <person name="Abrahante J.E."/>
            <person name="Garbe J."/>
        </authorList>
    </citation>
    <scope>NUCLEOTIDE SEQUENCE</scope>
    <source>
        <strain evidence="1">Duluth1</strain>
        <tissue evidence="1">Whole animal</tissue>
    </source>
</reference>
<evidence type="ECO:0000313" key="2">
    <source>
        <dbReference type="Proteomes" id="UP000828390"/>
    </source>
</evidence>